<reference evidence="3" key="1">
    <citation type="submission" date="2025-08" db="UniProtKB">
        <authorList>
            <consortium name="RefSeq"/>
        </authorList>
    </citation>
    <scope>IDENTIFICATION</scope>
    <source>
        <tissue evidence="3">Leaf</tissue>
    </source>
</reference>
<dbReference type="PROSITE" id="PS00108">
    <property type="entry name" value="PROTEIN_KINASE_ST"/>
    <property type="match status" value="1"/>
</dbReference>
<dbReference type="InterPro" id="IPR008271">
    <property type="entry name" value="Ser/Thr_kinase_AS"/>
</dbReference>
<sequence>MAEGFYLPDQSIGGTRIGKIFVSNTVIGMGSGGSRVFEGLYDDGTPVAVKRVVHDQFNLAYWCPQLIHPNIVRYWAAEYDEDFMYFPLERCTCSLYDLILALSAPSDSSDLSVSPDDSPSMVMYKSKLRYVRDTMQDVKLWMVGGRPSPLLLKLMREVVSGLGYLHGLEILHQDIKPQNILITGKPLVAKLSDMGSYTNSGTPGWQAREVLLPGCFPTPAIDMFSFGCVLFFCVTGGKHPFGRLRESNILNNAMDLSSVSSIPEAHDLISDLLNPDPILRPKASEVLQHPFLMNSETRLSFFSGFRDRAVAIAHSMDAPKLAKEIGRFPALLMESCKVVSRFCKKDVLRKHLKLFK</sequence>
<dbReference type="SMART" id="SM00220">
    <property type="entry name" value="S_TKc"/>
    <property type="match status" value="1"/>
</dbReference>
<dbReference type="Pfam" id="PF00069">
    <property type="entry name" value="Pkinase"/>
    <property type="match status" value="1"/>
</dbReference>
<dbReference type="RefSeq" id="XP_048139322.1">
    <property type="nucleotide sequence ID" value="XM_048283365.1"/>
</dbReference>
<dbReference type="SUPFAM" id="SSF56112">
    <property type="entry name" value="Protein kinase-like (PK-like)"/>
    <property type="match status" value="1"/>
</dbReference>
<gene>
    <name evidence="3" type="primary">LOC115741334</name>
</gene>
<dbReference type="Gene3D" id="3.30.200.20">
    <property type="entry name" value="Phosphorylase Kinase, domain 1"/>
    <property type="match status" value="1"/>
</dbReference>
<proteinExistence type="predicted"/>
<dbReference type="InterPro" id="IPR011009">
    <property type="entry name" value="Kinase-like_dom_sf"/>
</dbReference>
<dbReference type="PANTHER" id="PTHR13954:SF6">
    <property type="entry name" value="NON-SPECIFIC SERINE_THREONINE PROTEIN KINASE"/>
    <property type="match status" value="1"/>
</dbReference>
<dbReference type="Proteomes" id="UP000827889">
    <property type="component" value="Chromosome 8"/>
</dbReference>
<dbReference type="InterPro" id="IPR000719">
    <property type="entry name" value="Prot_kinase_dom"/>
</dbReference>
<dbReference type="Gene3D" id="1.10.510.10">
    <property type="entry name" value="Transferase(Phosphotransferase) domain 1"/>
    <property type="match status" value="1"/>
</dbReference>
<dbReference type="GeneID" id="115741334"/>
<evidence type="ECO:0000313" key="3">
    <source>
        <dbReference type="RefSeq" id="XP_048139322.1"/>
    </source>
</evidence>
<keyword evidence="2" id="KW-1185">Reference proteome</keyword>
<evidence type="ECO:0000259" key="1">
    <source>
        <dbReference type="PROSITE" id="PS50011"/>
    </source>
</evidence>
<accession>A0ABM3HRT5</accession>
<dbReference type="PANTHER" id="PTHR13954">
    <property type="entry name" value="IRE1-RELATED"/>
    <property type="match status" value="1"/>
</dbReference>
<feature type="domain" description="Protein kinase" evidence="1">
    <location>
        <begin position="6"/>
        <end position="292"/>
    </location>
</feature>
<organism evidence="2 3">
    <name type="scientific">Rhodamnia argentea</name>
    <dbReference type="NCBI Taxonomy" id="178133"/>
    <lineage>
        <taxon>Eukaryota</taxon>
        <taxon>Viridiplantae</taxon>
        <taxon>Streptophyta</taxon>
        <taxon>Embryophyta</taxon>
        <taxon>Tracheophyta</taxon>
        <taxon>Spermatophyta</taxon>
        <taxon>Magnoliopsida</taxon>
        <taxon>eudicotyledons</taxon>
        <taxon>Gunneridae</taxon>
        <taxon>Pentapetalae</taxon>
        <taxon>rosids</taxon>
        <taxon>malvids</taxon>
        <taxon>Myrtales</taxon>
        <taxon>Myrtaceae</taxon>
        <taxon>Myrtoideae</taxon>
        <taxon>Myrteae</taxon>
        <taxon>Australasian group</taxon>
        <taxon>Rhodamnia</taxon>
    </lineage>
</organism>
<protein>
    <submittedName>
        <fullName evidence="3">Serine/threonine-protein kinase/endoribonuclease IRE1a-like isoform X2</fullName>
    </submittedName>
</protein>
<name>A0ABM3HRT5_9MYRT</name>
<evidence type="ECO:0000313" key="2">
    <source>
        <dbReference type="Proteomes" id="UP000827889"/>
    </source>
</evidence>
<dbReference type="PROSITE" id="PS50011">
    <property type="entry name" value="PROTEIN_KINASE_DOM"/>
    <property type="match status" value="1"/>
</dbReference>
<dbReference type="InterPro" id="IPR045133">
    <property type="entry name" value="IRE1/2-like"/>
</dbReference>